<name>A0AAF5RWV7_WUCBA</name>
<dbReference type="AlphaFoldDB" id="A0AAF5RWV7"/>
<reference evidence="2" key="3">
    <citation type="submission" date="2024-02" db="UniProtKB">
        <authorList>
            <consortium name="WormBaseParasite"/>
        </authorList>
    </citation>
    <scope>IDENTIFICATION</scope>
    <source>
        <strain evidence="2">pt0022</strain>
    </source>
</reference>
<sequence>GKNLHLQFITYAPTIYIYTRYLLKISAAVPTRKELDSSDSKISFCSSVVMEKNADDKSWKLGKAINMMNYLNQSTKIDYQFSLNKRGNLCQATAVTNSPNVSLVKKTRMRSRYKISYEADATLQVINIFFSGNKHKYSQKITQTSFCYTYAII</sequence>
<accession>A0AAF5RWV7</accession>
<dbReference type="Proteomes" id="UP000093561">
    <property type="component" value="Unassembled WGS sequence"/>
</dbReference>
<reference evidence="1" key="1">
    <citation type="submission" date="2015-03" db="EMBL/GenBank/DDBJ databases">
        <title>Wuchereria bancrofti Genome Sequencing Papua New Guinea Strain.</title>
        <authorList>
            <person name="Small S.T."/>
            <person name="Serre D."/>
            <person name="Zimmerman P.A."/>
        </authorList>
    </citation>
    <scope>NUCLEOTIDE SEQUENCE [LARGE SCALE GENOMIC DNA]</scope>
    <source>
        <strain evidence="1">pt0022</strain>
    </source>
</reference>
<evidence type="ECO:0000313" key="1">
    <source>
        <dbReference type="Proteomes" id="UP000093561"/>
    </source>
</evidence>
<reference evidence="1" key="2">
    <citation type="journal article" date="2016" name="Mol. Ecol.">
        <title>Population genomics of the filarial nematode parasite Wuchereria bancrofti from mosquitoes.</title>
        <authorList>
            <person name="Small S.T."/>
            <person name="Reimer L.J."/>
            <person name="Tisch D.J."/>
            <person name="King C.L."/>
            <person name="Christensen B.M."/>
            <person name="Siba P.M."/>
            <person name="Kazura J.W."/>
            <person name="Serre D."/>
            <person name="Zimmerman P.A."/>
        </authorList>
    </citation>
    <scope>NUCLEOTIDE SEQUENCE</scope>
    <source>
        <strain evidence="1">pt0022</strain>
    </source>
</reference>
<organism evidence="1 2">
    <name type="scientific">Wuchereria bancrofti</name>
    <dbReference type="NCBI Taxonomy" id="6293"/>
    <lineage>
        <taxon>Eukaryota</taxon>
        <taxon>Metazoa</taxon>
        <taxon>Ecdysozoa</taxon>
        <taxon>Nematoda</taxon>
        <taxon>Chromadorea</taxon>
        <taxon>Rhabditida</taxon>
        <taxon>Spirurina</taxon>
        <taxon>Spiruromorpha</taxon>
        <taxon>Filarioidea</taxon>
        <taxon>Onchocercidae</taxon>
        <taxon>Wuchereria</taxon>
    </lineage>
</organism>
<dbReference type="WBParaSite" id="mrna-Wban_08365">
    <property type="protein sequence ID" value="mrna-Wban_08365"/>
    <property type="gene ID" value="Wban_08365"/>
</dbReference>
<evidence type="ECO:0000313" key="2">
    <source>
        <dbReference type="WBParaSite" id="mrna-Wban_08365"/>
    </source>
</evidence>
<proteinExistence type="predicted"/>
<protein>
    <submittedName>
        <fullName evidence="2">Uncharacterized protein</fullName>
    </submittedName>
</protein>